<keyword evidence="1" id="KW-1133">Transmembrane helix</keyword>
<keyword evidence="4" id="KW-1185">Reference proteome</keyword>
<dbReference type="Pfam" id="PF03572">
    <property type="entry name" value="Peptidase_S41"/>
    <property type="match status" value="1"/>
</dbReference>
<sequence>MRQKLKSIFRLKTVGISIFSLTLVSLIITILYRFAPYFGRYFFKPSPKHYGEIALNTIHLQALYATGDSWEKKYKILHSKIKSCRTYEETLPFISEALKAGGGNHSFLMKPDMGKTSKMPMEYPRIDTKDDYLYINIPRFSGTPEECQKFKDIIESSLLNKSFENVIIDLRENSGGNMGPMITGLTSLLNDGHLISFVMKDHSEFKVNIEDGEIRNAGTPTTVKHRKFVRVNKIAVLISGRTASSGEIIAISFDGVPNTKIFGEKSAGFTTSNNTVTLYDGVMLNITTSKLKTRTGKIYENNPIVPDVETSHPYEDAVEWFKTV</sequence>
<reference evidence="4" key="1">
    <citation type="journal article" date="2019" name="Int. J. Syst. Evol. Microbiol.">
        <title>The Global Catalogue of Microorganisms (GCM) 10K type strain sequencing project: providing services to taxonomists for standard genome sequencing and annotation.</title>
        <authorList>
            <consortium name="The Broad Institute Genomics Platform"/>
            <consortium name="The Broad Institute Genome Sequencing Center for Infectious Disease"/>
            <person name="Wu L."/>
            <person name="Ma J."/>
        </authorList>
    </citation>
    <scope>NUCLEOTIDE SEQUENCE [LARGE SCALE GENOMIC DNA]</scope>
    <source>
        <strain evidence="4">KCTC 33575</strain>
    </source>
</reference>
<comment type="caution">
    <text evidence="3">The sequence shown here is derived from an EMBL/GenBank/DDBJ whole genome shotgun (WGS) entry which is preliminary data.</text>
</comment>
<evidence type="ECO:0000313" key="4">
    <source>
        <dbReference type="Proteomes" id="UP001597519"/>
    </source>
</evidence>
<dbReference type="Gene3D" id="3.90.226.10">
    <property type="entry name" value="2-enoyl-CoA Hydratase, Chain A, domain 1"/>
    <property type="match status" value="1"/>
</dbReference>
<organism evidence="3 4">
    <name type="scientific">Corticicoccus populi</name>
    <dbReference type="NCBI Taxonomy" id="1812821"/>
    <lineage>
        <taxon>Bacteria</taxon>
        <taxon>Bacillati</taxon>
        <taxon>Bacillota</taxon>
        <taxon>Bacilli</taxon>
        <taxon>Bacillales</taxon>
        <taxon>Staphylococcaceae</taxon>
        <taxon>Corticicoccus</taxon>
    </lineage>
</organism>
<evidence type="ECO:0000313" key="3">
    <source>
        <dbReference type="EMBL" id="MFD2829636.1"/>
    </source>
</evidence>
<dbReference type="EMBL" id="JBHUOQ010000001">
    <property type="protein sequence ID" value="MFD2829636.1"/>
    <property type="molecule type" value="Genomic_DNA"/>
</dbReference>
<dbReference type="RefSeq" id="WP_377771809.1">
    <property type="nucleotide sequence ID" value="NZ_JBHUOQ010000001.1"/>
</dbReference>
<dbReference type="PANTHER" id="PTHR32060:SF30">
    <property type="entry name" value="CARBOXY-TERMINAL PROCESSING PROTEASE CTPA"/>
    <property type="match status" value="1"/>
</dbReference>
<feature type="transmembrane region" description="Helical" evidence="1">
    <location>
        <begin position="12"/>
        <end position="35"/>
    </location>
</feature>
<dbReference type="InterPro" id="IPR005151">
    <property type="entry name" value="Tail-specific_protease"/>
</dbReference>
<dbReference type="InterPro" id="IPR029045">
    <property type="entry name" value="ClpP/crotonase-like_dom_sf"/>
</dbReference>
<keyword evidence="1" id="KW-0812">Transmembrane</keyword>
<dbReference type="PANTHER" id="PTHR32060">
    <property type="entry name" value="TAIL-SPECIFIC PROTEASE"/>
    <property type="match status" value="1"/>
</dbReference>
<dbReference type="SUPFAM" id="SSF52096">
    <property type="entry name" value="ClpP/crotonase"/>
    <property type="match status" value="1"/>
</dbReference>
<evidence type="ECO:0000256" key="1">
    <source>
        <dbReference type="SAM" id="Phobius"/>
    </source>
</evidence>
<dbReference type="CDD" id="cd06567">
    <property type="entry name" value="Peptidase_S41"/>
    <property type="match status" value="1"/>
</dbReference>
<feature type="domain" description="Tail specific protease" evidence="2">
    <location>
        <begin position="102"/>
        <end position="311"/>
    </location>
</feature>
<keyword evidence="1" id="KW-0472">Membrane</keyword>
<gene>
    <name evidence="3" type="ORF">ACFSX4_04090</name>
</gene>
<evidence type="ECO:0000259" key="2">
    <source>
        <dbReference type="SMART" id="SM00245"/>
    </source>
</evidence>
<dbReference type="SMART" id="SM00245">
    <property type="entry name" value="TSPc"/>
    <property type="match status" value="1"/>
</dbReference>
<protein>
    <submittedName>
        <fullName evidence="3">S41 family peptidase</fullName>
    </submittedName>
</protein>
<proteinExistence type="predicted"/>
<name>A0ABW5WS54_9STAP</name>
<dbReference type="Proteomes" id="UP001597519">
    <property type="component" value="Unassembled WGS sequence"/>
</dbReference>
<accession>A0ABW5WS54</accession>